<dbReference type="InterPro" id="IPR046529">
    <property type="entry name" value="DUF6594"/>
</dbReference>
<evidence type="ECO:0000313" key="4">
    <source>
        <dbReference type="Proteomes" id="UP000297716"/>
    </source>
</evidence>
<organism evidence="3 4">
    <name type="scientific">Xylaria hypoxylon</name>
    <dbReference type="NCBI Taxonomy" id="37992"/>
    <lineage>
        <taxon>Eukaryota</taxon>
        <taxon>Fungi</taxon>
        <taxon>Dikarya</taxon>
        <taxon>Ascomycota</taxon>
        <taxon>Pezizomycotina</taxon>
        <taxon>Sordariomycetes</taxon>
        <taxon>Xylariomycetidae</taxon>
        <taxon>Xylariales</taxon>
        <taxon>Xylariaceae</taxon>
        <taxon>Xylaria</taxon>
    </lineage>
</organism>
<keyword evidence="1" id="KW-0812">Transmembrane</keyword>
<dbReference type="PANTHER" id="PTHR34502">
    <property type="entry name" value="DUF6594 DOMAIN-CONTAINING PROTEIN-RELATED"/>
    <property type="match status" value="1"/>
</dbReference>
<proteinExistence type="predicted"/>
<reference evidence="3 4" key="1">
    <citation type="submission" date="2019-03" db="EMBL/GenBank/DDBJ databases">
        <title>Draft genome sequence of Xylaria hypoxylon DSM 108379, a ubiquitous saprotrophic-parasitic fungi on hardwood.</title>
        <authorList>
            <person name="Buettner E."/>
            <person name="Leonhardt S."/>
            <person name="Gebauer A.M."/>
            <person name="Liers C."/>
            <person name="Hofrichter M."/>
            <person name="Kellner H."/>
        </authorList>
    </citation>
    <scope>NUCLEOTIDE SEQUENCE [LARGE SCALE GENOMIC DNA]</scope>
    <source>
        <strain evidence="3 4">DSM 108379</strain>
    </source>
</reference>
<keyword evidence="1" id="KW-0472">Membrane</keyword>
<dbReference type="AlphaFoldDB" id="A0A4Z0Z8E4"/>
<keyword evidence="1" id="KW-1133">Transmembrane helix</keyword>
<dbReference type="EMBL" id="SKBN01000006">
    <property type="protein sequence ID" value="TGJ88060.1"/>
    <property type="molecule type" value="Genomic_DNA"/>
</dbReference>
<protein>
    <recommendedName>
        <fullName evidence="2">DUF6594 domain-containing protein</fullName>
    </recommendedName>
</protein>
<feature type="transmembrane region" description="Helical" evidence="1">
    <location>
        <begin position="234"/>
        <end position="253"/>
    </location>
</feature>
<feature type="transmembrane region" description="Helical" evidence="1">
    <location>
        <begin position="204"/>
        <end position="227"/>
    </location>
</feature>
<name>A0A4Z0Z8E4_9PEZI</name>
<feature type="domain" description="DUF6594" evidence="2">
    <location>
        <begin position="19"/>
        <end position="271"/>
    </location>
</feature>
<gene>
    <name evidence="3" type="ORF">E0Z10_g637</name>
</gene>
<accession>A0A4Z0Z8E4</accession>
<evidence type="ECO:0000256" key="1">
    <source>
        <dbReference type="SAM" id="Phobius"/>
    </source>
</evidence>
<feature type="transmembrane region" description="Helical" evidence="1">
    <location>
        <begin position="259"/>
        <end position="276"/>
    </location>
</feature>
<dbReference type="Proteomes" id="UP000297716">
    <property type="component" value="Unassembled WGS sequence"/>
</dbReference>
<dbReference type="STRING" id="37992.A0A4Z0Z8E4"/>
<dbReference type="Pfam" id="PF20237">
    <property type="entry name" value="DUF6594"/>
    <property type="match status" value="1"/>
</dbReference>
<evidence type="ECO:0000259" key="2">
    <source>
        <dbReference type="Pfam" id="PF20237"/>
    </source>
</evidence>
<evidence type="ECO:0000313" key="3">
    <source>
        <dbReference type="EMBL" id="TGJ88060.1"/>
    </source>
</evidence>
<dbReference type="PANTHER" id="PTHR34502:SF4">
    <property type="entry name" value="DUF6594 DOMAIN-CONTAINING PROTEIN"/>
    <property type="match status" value="1"/>
</dbReference>
<comment type="caution">
    <text evidence="3">The sequence shown here is derived from an EMBL/GenBank/DDBJ whole genome shotgun (WGS) entry which is preliminary data.</text>
</comment>
<dbReference type="OrthoDB" id="5416037at2759"/>
<keyword evidence="4" id="KW-1185">Reference proteome</keyword>
<sequence>MEDPSAEEVQKKPWKYVGYKRYTEFISTDPDLLIFRRFGTLNARVGLVLQDRISLLEQKLIDLDNEYSRRNADPINNGTLRDDIQDREALLNTISYHLDKYNKFLIQQSQLREYVRAPSRDIKSLRTWHDNHQNMAIDEEEHKYLEQHQDLICLQSNEKTPLRNWIDNSLTLRTLSIWKKQTRNVPTYEANNISYYSNTSMDSFASAMIVLVGAFLLVTPLWILQAIENLQTKLAVITTFVLVFLLILSFAMVSKPFEALGATAAYAAVLMVFIQVSL</sequence>